<protein>
    <submittedName>
        <fullName evidence="1">Uncharacterized protein</fullName>
    </submittedName>
</protein>
<reference evidence="2" key="1">
    <citation type="journal article" date="2013" name="Nat. Genet.">
        <title>The Capsella rubella genome and the genomic consequences of rapid mating system evolution.</title>
        <authorList>
            <person name="Slotte T."/>
            <person name="Hazzouri K.M."/>
            <person name="Agren J.A."/>
            <person name="Koenig D."/>
            <person name="Maumus F."/>
            <person name="Guo Y.L."/>
            <person name="Steige K."/>
            <person name="Platts A.E."/>
            <person name="Escobar J.S."/>
            <person name="Newman L.K."/>
            <person name="Wang W."/>
            <person name="Mandakova T."/>
            <person name="Vello E."/>
            <person name="Smith L.M."/>
            <person name="Henz S.R."/>
            <person name="Steffen J."/>
            <person name="Takuno S."/>
            <person name="Brandvain Y."/>
            <person name="Coop G."/>
            <person name="Andolfatto P."/>
            <person name="Hu T.T."/>
            <person name="Blanchette M."/>
            <person name="Clark R.M."/>
            <person name="Quesneville H."/>
            <person name="Nordborg M."/>
            <person name="Gaut B.S."/>
            <person name="Lysak M.A."/>
            <person name="Jenkins J."/>
            <person name="Grimwood J."/>
            <person name="Chapman J."/>
            <person name="Prochnik S."/>
            <person name="Shu S."/>
            <person name="Rokhsar D."/>
            <person name="Schmutz J."/>
            <person name="Weigel D."/>
            <person name="Wright S.I."/>
        </authorList>
    </citation>
    <scope>NUCLEOTIDE SEQUENCE [LARGE SCALE GENOMIC DNA]</scope>
    <source>
        <strain evidence="2">cv. Monte Gargano</strain>
    </source>
</reference>
<dbReference type="Proteomes" id="UP000029121">
    <property type="component" value="Unassembled WGS sequence"/>
</dbReference>
<sequence>MASTLMMNASVRCLRRNAQKSYLHQCVSSNGCGYHLRLIWPHDQSISGTMDHHFSVIKRNKNRSKRMLDQCHILHRRSFQW</sequence>
<gene>
    <name evidence="1" type="ORF">CARUB_v10012668mg</name>
</gene>
<evidence type="ECO:0000313" key="1">
    <source>
        <dbReference type="EMBL" id="EOA39461.1"/>
    </source>
</evidence>
<evidence type="ECO:0000313" key="2">
    <source>
        <dbReference type="Proteomes" id="UP000029121"/>
    </source>
</evidence>
<name>R0GUI2_9BRAS</name>
<dbReference type="AlphaFoldDB" id="R0GUI2"/>
<organism evidence="1 2">
    <name type="scientific">Capsella rubella</name>
    <dbReference type="NCBI Taxonomy" id="81985"/>
    <lineage>
        <taxon>Eukaryota</taxon>
        <taxon>Viridiplantae</taxon>
        <taxon>Streptophyta</taxon>
        <taxon>Embryophyta</taxon>
        <taxon>Tracheophyta</taxon>
        <taxon>Spermatophyta</taxon>
        <taxon>Magnoliopsida</taxon>
        <taxon>eudicotyledons</taxon>
        <taxon>Gunneridae</taxon>
        <taxon>Pentapetalae</taxon>
        <taxon>rosids</taxon>
        <taxon>malvids</taxon>
        <taxon>Brassicales</taxon>
        <taxon>Brassicaceae</taxon>
        <taxon>Camelineae</taxon>
        <taxon>Capsella</taxon>
    </lineage>
</organism>
<dbReference type="EMBL" id="KB870805">
    <property type="protein sequence ID" value="EOA39461.1"/>
    <property type="molecule type" value="Genomic_DNA"/>
</dbReference>
<proteinExistence type="predicted"/>
<accession>R0GUI2</accession>
<keyword evidence="2" id="KW-1185">Reference proteome</keyword>